<dbReference type="SUPFAM" id="SSF52172">
    <property type="entry name" value="CheY-like"/>
    <property type="match status" value="1"/>
</dbReference>
<dbReference type="Gene3D" id="3.40.50.2300">
    <property type="match status" value="1"/>
</dbReference>
<dbReference type="InterPro" id="IPR011006">
    <property type="entry name" value="CheY-like_superfamily"/>
</dbReference>
<reference evidence="4" key="1">
    <citation type="submission" date="2020-06" db="EMBL/GenBank/DDBJ databases">
        <title>Whole Genome Sequence of Bradyrhizobium sp. Strain 66S1MB.</title>
        <authorList>
            <person name="Bromfield E."/>
            <person name="Cloutier S."/>
        </authorList>
    </citation>
    <scope>NUCLEOTIDE SEQUENCE</scope>
    <source>
        <strain evidence="4">66S1MB</strain>
    </source>
</reference>
<name>A0A973WLH9_9BRAD</name>
<accession>A0A973WLH9</accession>
<keyword evidence="1" id="KW-0597">Phosphoprotein</keyword>
<dbReference type="RefSeq" id="WP_176529535.1">
    <property type="nucleotide sequence ID" value="NZ_CP088022.1"/>
</dbReference>
<dbReference type="GO" id="GO:0000160">
    <property type="term" value="P:phosphorelay signal transduction system"/>
    <property type="evidence" value="ECO:0007669"/>
    <property type="project" value="InterPro"/>
</dbReference>
<dbReference type="InterPro" id="IPR001789">
    <property type="entry name" value="Sig_transdc_resp-reg_receiver"/>
</dbReference>
<sequence>MPEMSGIDLLRKIKARGVEWPVIVVTGHGDVTLAVEALRAGATEFVEKPYDADVLLNAIAAAIKRPTGANTDARAVRKSVKFVLELEGFEVRDFPAPRNFYSSRASRRIVVWSWTTTCPE</sequence>
<proteinExistence type="predicted"/>
<evidence type="ECO:0000259" key="3">
    <source>
        <dbReference type="PROSITE" id="PS50110"/>
    </source>
</evidence>
<dbReference type="AlphaFoldDB" id="A0A973WLH9"/>
<protein>
    <submittedName>
        <fullName evidence="4">Response regulator</fullName>
    </submittedName>
</protein>
<comment type="caution">
    <text evidence="4">The sequence shown here is derived from an EMBL/GenBank/DDBJ whole genome shotgun (WGS) entry which is preliminary data.</text>
</comment>
<evidence type="ECO:0000256" key="2">
    <source>
        <dbReference type="PROSITE-ProRule" id="PRU00169"/>
    </source>
</evidence>
<dbReference type="EMBL" id="JABWSX010000001">
    <property type="protein sequence ID" value="NVL05531.1"/>
    <property type="molecule type" value="Genomic_DNA"/>
</dbReference>
<dbReference type="Pfam" id="PF00072">
    <property type="entry name" value="Response_reg"/>
    <property type="match status" value="1"/>
</dbReference>
<dbReference type="InterPro" id="IPR050595">
    <property type="entry name" value="Bact_response_regulator"/>
</dbReference>
<feature type="domain" description="Response regulatory" evidence="3">
    <location>
        <begin position="1"/>
        <end position="63"/>
    </location>
</feature>
<organism evidence="4">
    <name type="scientific">Bradyrhizobium quebecense</name>
    <dbReference type="NCBI Taxonomy" id="2748629"/>
    <lineage>
        <taxon>Bacteria</taxon>
        <taxon>Pseudomonadati</taxon>
        <taxon>Pseudomonadota</taxon>
        <taxon>Alphaproteobacteria</taxon>
        <taxon>Hyphomicrobiales</taxon>
        <taxon>Nitrobacteraceae</taxon>
        <taxon>Bradyrhizobium</taxon>
    </lineage>
</organism>
<comment type="caution">
    <text evidence="2">Lacks conserved residue(s) required for the propagation of feature annotation.</text>
</comment>
<dbReference type="PANTHER" id="PTHR44591">
    <property type="entry name" value="STRESS RESPONSE REGULATOR PROTEIN 1"/>
    <property type="match status" value="1"/>
</dbReference>
<evidence type="ECO:0000256" key="1">
    <source>
        <dbReference type="ARBA" id="ARBA00022553"/>
    </source>
</evidence>
<evidence type="ECO:0000313" key="4">
    <source>
        <dbReference type="EMBL" id="NVL05531.1"/>
    </source>
</evidence>
<gene>
    <name evidence="4" type="ORF">HU230_07335</name>
</gene>
<dbReference type="PANTHER" id="PTHR44591:SF25">
    <property type="entry name" value="CHEMOTAXIS TWO-COMPONENT RESPONSE REGULATOR"/>
    <property type="match status" value="1"/>
</dbReference>
<dbReference type="PROSITE" id="PS50110">
    <property type="entry name" value="RESPONSE_REGULATORY"/>
    <property type="match status" value="1"/>
</dbReference>